<dbReference type="Proteomes" id="UP001172386">
    <property type="component" value="Unassembled WGS sequence"/>
</dbReference>
<dbReference type="EMBL" id="JAPDRQ010000250">
    <property type="protein sequence ID" value="KAJ9651547.1"/>
    <property type="molecule type" value="Genomic_DNA"/>
</dbReference>
<proteinExistence type="predicted"/>
<keyword evidence="2" id="KW-1185">Reference proteome</keyword>
<protein>
    <submittedName>
        <fullName evidence="1">Uncharacterized protein</fullName>
    </submittedName>
</protein>
<sequence>MDYCGNLVTTDVTNRRIEFTHASVKTFLQDTELLPPDLVEFRINIQSDDLWCAELCFSYFDFLHSRKQLAPRQEISIPGDVSQAFLQSIPFARTTGLVSRMFAKRTTSPSRTKAIPVPTRVLQVAELHMHSYFVKFWLSHTSNITSGAACYSRFRRCCLSFDRELFHWLDTTTTNGGLYQHILQHAVLESHGPMLHVVTEHIKREKPNLIASIFRSPCPGTSAHLIHMAAALGETDAVAELKPFSRVDALDEQGRTPLAWAAENSHFGVVEFLISEAGANVGVCRRISTDPIIPTYHDPSCSLSLLTVLVDQETPDAFWHFSQHLSHLLKPCLSKPLTSQALFAACRKGHVDIAKQLIQLGADPTHYTRFAWPGLDDRIQGWPLLANLDFLGVDAAATLLTAYSPLKPPTTETAEGLINRIFALPARDAAHFAAILCNPQTISLLRSKFVSTWLTITIRACASSTPAFATHWRALARAVVRLETSWYDYTLERDPDTWQEMLGGHYVQDWLQVVPDDVLTMLIRAGHLVQCDRKMNFPYTFLQALSCRMSSRPLIAWSQVWIDQSWEPLAWDFPIKDHCEALTNAHKNGNRETIEFMLYRGSQTIFGHFLWRRYVQTIDPKNILRMSNLPIPSAVRAVRAGLGDKRMRTLTPYYLCFRALRYCKQDVMKAVKWIRDLKDVNPEFDLSLNFPAGYWKVGERYAVKLSIVGALYRWNWRLRRRKGLPLSNAEAAYSLAVPECWQDFRMPDFLKQTVDSRFLQNLQQDLSGPIQFNSTKQQRAAFLLRIFLRDRQRYTEWLNIDWAQ</sequence>
<accession>A0ACC2ZV72</accession>
<evidence type="ECO:0000313" key="1">
    <source>
        <dbReference type="EMBL" id="KAJ9651547.1"/>
    </source>
</evidence>
<comment type="caution">
    <text evidence="1">The sequence shown here is derived from an EMBL/GenBank/DDBJ whole genome shotgun (WGS) entry which is preliminary data.</text>
</comment>
<reference evidence="1" key="1">
    <citation type="submission" date="2022-10" db="EMBL/GenBank/DDBJ databases">
        <title>Culturing micro-colonial fungi from biological soil crusts in the Mojave desert and describing Neophaeococcomyces mojavensis, and introducing the new genera and species Taxawa tesnikishii.</title>
        <authorList>
            <person name="Kurbessoian T."/>
            <person name="Stajich J.E."/>
        </authorList>
    </citation>
    <scope>NUCLEOTIDE SEQUENCE</scope>
    <source>
        <strain evidence="1">JES_112</strain>
    </source>
</reference>
<gene>
    <name evidence="1" type="ORF">H2198_009190</name>
</gene>
<evidence type="ECO:0000313" key="2">
    <source>
        <dbReference type="Proteomes" id="UP001172386"/>
    </source>
</evidence>
<name>A0ACC2ZV72_9EURO</name>
<organism evidence="1 2">
    <name type="scientific">Neophaeococcomyces mojaviensis</name>
    <dbReference type="NCBI Taxonomy" id="3383035"/>
    <lineage>
        <taxon>Eukaryota</taxon>
        <taxon>Fungi</taxon>
        <taxon>Dikarya</taxon>
        <taxon>Ascomycota</taxon>
        <taxon>Pezizomycotina</taxon>
        <taxon>Eurotiomycetes</taxon>
        <taxon>Chaetothyriomycetidae</taxon>
        <taxon>Chaetothyriales</taxon>
        <taxon>Chaetothyriales incertae sedis</taxon>
        <taxon>Neophaeococcomyces</taxon>
    </lineage>
</organism>